<organism evidence="5 6">
    <name type="scientific">Achlya hypogyna</name>
    <name type="common">Oomycete</name>
    <name type="synonym">Protoachlya hypogyna</name>
    <dbReference type="NCBI Taxonomy" id="1202772"/>
    <lineage>
        <taxon>Eukaryota</taxon>
        <taxon>Sar</taxon>
        <taxon>Stramenopiles</taxon>
        <taxon>Oomycota</taxon>
        <taxon>Saprolegniomycetes</taxon>
        <taxon>Saprolegniales</taxon>
        <taxon>Achlyaceae</taxon>
        <taxon>Achlya</taxon>
    </lineage>
</organism>
<feature type="repeat" description="ANK" evidence="3">
    <location>
        <begin position="133"/>
        <end position="165"/>
    </location>
</feature>
<evidence type="ECO:0000256" key="4">
    <source>
        <dbReference type="SAM" id="MobiDB-lite"/>
    </source>
</evidence>
<name>A0A1V9Y5G0_ACHHY</name>
<keyword evidence="6" id="KW-1185">Reference proteome</keyword>
<dbReference type="PROSITE" id="PS50088">
    <property type="entry name" value="ANK_REPEAT"/>
    <property type="match status" value="2"/>
</dbReference>
<proteinExistence type="predicted"/>
<dbReference type="EMBL" id="JNBR01002854">
    <property type="protein sequence ID" value="OQR80937.1"/>
    <property type="molecule type" value="Genomic_DNA"/>
</dbReference>
<dbReference type="InterPro" id="IPR036770">
    <property type="entry name" value="Ankyrin_rpt-contain_sf"/>
</dbReference>
<accession>A0A1V9Y5G0</accession>
<dbReference type="PANTHER" id="PTHR24171:SF8">
    <property type="entry name" value="BRCA1-ASSOCIATED RING DOMAIN PROTEIN 1"/>
    <property type="match status" value="1"/>
</dbReference>
<dbReference type="Pfam" id="PF12796">
    <property type="entry name" value="Ank_2"/>
    <property type="match status" value="1"/>
</dbReference>
<dbReference type="OrthoDB" id="62838at2759"/>
<protein>
    <submittedName>
        <fullName evidence="5">Uncharacterized protein</fullName>
    </submittedName>
</protein>
<dbReference type="Proteomes" id="UP000243579">
    <property type="component" value="Unassembled WGS sequence"/>
</dbReference>
<feature type="repeat" description="ANK" evidence="3">
    <location>
        <begin position="100"/>
        <end position="132"/>
    </location>
</feature>
<feature type="region of interest" description="Disordered" evidence="4">
    <location>
        <begin position="1"/>
        <end position="52"/>
    </location>
</feature>
<dbReference type="SMART" id="SM00248">
    <property type="entry name" value="ANK"/>
    <property type="match status" value="3"/>
</dbReference>
<gene>
    <name evidence="5" type="ORF">ACHHYP_16980</name>
</gene>
<evidence type="ECO:0000313" key="5">
    <source>
        <dbReference type="EMBL" id="OQR80937.1"/>
    </source>
</evidence>
<sequence length="239" mass="26442">MRTMMEEAPKKRAHSLQTAPAKPSFFQKVTKAKPPPKRYEDSRSDSGSLDTHYQSFQTPVMTKTADGFSDLCTAINRGDAAEVRALLQSTRQEANLANAEGDLPLHLACMHNEAHMVTLLIEAGAHINSMDKYGDTPLHLACRHADIHIVQELLDQFASTAIVNRRGWTALEEAEERARHDNAGSPIYHVVLEASIPKAASGPGTDVAEPVRSRSRTYSVSLHKDPSFVESVISWFRKL</sequence>
<dbReference type="AlphaFoldDB" id="A0A1V9Y5G0"/>
<dbReference type="STRING" id="1202772.A0A1V9Y5G0"/>
<reference evidence="5 6" key="1">
    <citation type="journal article" date="2014" name="Genome Biol. Evol.">
        <title>The secreted proteins of Achlya hypogyna and Thraustotheca clavata identify the ancestral oomycete secretome and reveal gene acquisitions by horizontal gene transfer.</title>
        <authorList>
            <person name="Misner I."/>
            <person name="Blouin N."/>
            <person name="Leonard G."/>
            <person name="Richards T.A."/>
            <person name="Lane C.E."/>
        </authorList>
    </citation>
    <scope>NUCLEOTIDE SEQUENCE [LARGE SCALE GENOMIC DNA]</scope>
    <source>
        <strain evidence="5 6">ATCC 48635</strain>
    </source>
</reference>
<dbReference type="PROSITE" id="PS50297">
    <property type="entry name" value="ANK_REP_REGION"/>
    <property type="match status" value="2"/>
</dbReference>
<dbReference type="InterPro" id="IPR002110">
    <property type="entry name" value="Ankyrin_rpt"/>
</dbReference>
<dbReference type="Gene3D" id="1.25.40.20">
    <property type="entry name" value="Ankyrin repeat-containing domain"/>
    <property type="match status" value="1"/>
</dbReference>
<evidence type="ECO:0000256" key="1">
    <source>
        <dbReference type="ARBA" id="ARBA00022737"/>
    </source>
</evidence>
<dbReference type="GO" id="GO:0085020">
    <property type="term" value="P:protein K6-linked ubiquitination"/>
    <property type="evidence" value="ECO:0007669"/>
    <property type="project" value="TreeGrafter"/>
</dbReference>
<dbReference type="SUPFAM" id="SSF48403">
    <property type="entry name" value="Ankyrin repeat"/>
    <property type="match status" value="1"/>
</dbReference>
<keyword evidence="2 3" id="KW-0040">ANK repeat</keyword>
<evidence type="ECO:0000256" key="3">
    <source>
        <dbReference type="PROSITE-ProRule" id="PRU00023"/>
    </source>
</evidence>
<dbReference type="GO" id="GO:0004842">
    <property type="term" value="F:ubiquitin-protein transferase activity"/>
    <property type="evidence" value="ECO:0007669"/>
    <property type="project" value="TreeGrafter"/>
</dbReference>
<comment type="caution">
    <text evidence="5">The sequence shown here is derived from an EMBL/GenBank/DDBJ whole genome shotgun (WGS) entry which is preliminary data.</text>
</comment>
<feature type="compositionally biased region" description="Basic and acidic residues" evidence="4">
    <location>
        <begin position="1"/>
        <end position="10"/>
    </location>
</feature>
<keyword evidence="1" id="KW-0677">Repeat</keyword>
<evidence type="ECO:0000256" key="2">
    <source>
        <dbReference type="ARBA" id="ARBA00023043"/>
    </source>
</evidence>
<dbReference type="PANTHER" id="PTHR24171">
    <property type="entry name" value="ANKYRIN REPEAT DOMAIN-CONTAINING PROTEIN 39-RELATED"/>
    <property type="match status" value="1"/>
</dbReference>
<evidence type="ECO:0000313" key="6">
    <source>
        <dbReference type="Proteomes" id="UP000243579"/>
    </source>
</evidence>